<evidence type="ECO:0000313" key="2">
    <source>
        <dbReference type="EMBL" id="WNG48120.1"/>
    </source>
</evidence>
<keyword evidence="1" id="KW-0812">Transmembrane</keyword>
<gene>
    <name evidence="2" type="ORF">F0U60_31250</name>
</gene>
<keyword evidence="1" id="KW-0472">Membrane</keyword>
<evidence type="ECO:0008006" key="4">
    <source>
        <dbReference type="Google" id="ProtNLM"/>
    </source>
</evidence>
<dbReference type="Proteomes" id="UP001611383">
    <property type="component" value="Chromosome"/>
</dbReference>
<evidence type="ECO:0000313" key="3">
    <source>
        <dbReference type="Proteomes" id="UP001611383"/>
    </source>
</evidence>
<dbReference type="RefSeq" id="WP_395805248.1">
    <property type="nucleotide sequence ID" value="NZ_CP043494.1"/>
</dbReference>
<feature type="transmembrane region" description="Helical" evidence="1">
    <location>
        <begin position="6"/>
        <end position="27"/>
    </location>
</feature>
<reference evidence="2 3" key="1">
    <citation type="submission" date="2019-08" db="EMBL/GenBank/DDBJ databases">
        <title>Archangium and Cystobacter genomes.</title>
        <authorList>
            <person name="Chen I.-C.K."/>
            <person name="Wielgoss S."/>
        </authorList>
    </citation>
    <scope>NUCLEOTIDE SEQUENCE [LARGE SCALE GENOMIC DNA]</scope>
    <source>
        <strain evidence="2 3">Cbm 6</strain>
    </source>
</reference>
<keyword evidence="3" id="KW-1185">Reference proteome</keyword>
<proteinExistence type="predicted"/>
<sequence>MDLSLWPVVLMLGLPLLALFVVLIWLFSRLLSVTTLYAHVHANPIEGWGKVDVVERTTMRFGGQRLVLIQLTVFPAGGAPYRANTRCFLDVDIGTVLAIADRGQRVPVLVRADNPSKVILDARFERLTREGLVQPSAVEYR</sequence>
<evidence type="ECO:0000256" key="1">
    <source>
        <dbReference type="SAM" id="Phobius"/>
    </source>
</evidence>
<keyword evidence="1" id="KW-1133">Transmembrane helix</keyword>
<dbReference type="EMBL" id="CP043494">
    <property type="protein sequence ID" value="WNG48120.1"/>
    <property type="molecule type" value="Genomic_DNA"/>
</dbReference>
<name>A0ABY9WY89_9BACT</name>
<organism evidence="2 3">
    <name type="scientific">Archangium minus</name>
    <dbReference type="NCBI Taxonomy" id="83450"/>
    <lineage>
        <taxon>Bacteria</taxon>
        <taxon>Pseudomonadati</taxon>
        <taxon>Myxococcota</taxon>
        <taxon>Myxococcia</taxon>
        <taxon>Myxococcales</taxon>
        <taxon>Cystobacterineae</taxon>
        <taxon>Archangiaceae</taxon>
        <taxon>Archangium</taxon>
    </lineage>
</organism>
<accession>A0ABY9WY89</accession>
<protein>
    <recommendedName>
        <fullName evidence="4">DUF3592 domain-containing protein</fullName>
    </recommendedName>
</protein>